<keyword evidence="5" id="KW-1185">Reference proteome</keyword>
<proteinExistence type="predicted"/>
<dbReference type="PANTHER" id="PTHR10434">
    <property type="entry name" value="1-ACYL-SN-GLYCEROL-3-PHOSPHATE ACYLTRANSFERASE"/>
    <property type="match status" value="1"/>
</dbReference>
<evidence type="ECO:0000256" key="2">
    <source>
        <dbReference type="ARBA" id="ARBA00023315"/>
    </source>
</evidence>
<dbReference type="KEGG" id="toy:FO059_05940"/>
<name>A0A516X1K9_9ACTN</name>
<dbReference type="NCBIfam" id="TIGR01490">
    <property type="entry name" value="HAD-SF-IB-hyp1"/>
    <property type="match status" value="1"/>
</dbReference>
<dbReference type="Pfam" id="PF12710">
    <property type="entry name" value="HAD"/>
    <property type="match status" value="1"/>
</dbReference>
<evidence type="ECO:0000313" key="5">
    <source>
        <dbReference type="Proteomes" id="UP000317344"/>
    </source>
</evidence>
<accession>A0A516X1K9</accession>
<organism evidence="4 5">
    <name type="scientific">Tomitella fengzijianii</name>
    <dbReference type="NCBI Taxonomy" id="2597660"/>
    <lineage>
        <taxon>Bacteria</taxon>
        <taxon>Bacillati</taxon>
        <taxon>Actinomycetota</taxon>
        <taxon>Actinomycetes</taxon>
        <taxon>Mycobacteriales</taxon>
        <taxon>Tomitella</taxon>
    </lineage>
</organism>
<feature type="domain" description="Phospholipid/glycerol acyltransferase" evidence="3">
    <location>
        <begin position="310"/>
        <end position="424"/>
    </location>
</feature>
<dbReference type="GO" id="GO:0003841">
    <property type="term" value="F:1-acylglycerol-3-phosphate O-acyltransferase activity"/>
    <property type="evidence" value="ECO:0007669"/>
    <property type="project" value="TreeGrafter"/>
</dbReference>
<dbReference type="Pfam" id="PF01553">
    <property type="entry name" value="Acyltransferase"/>
    <property type="match status" value="1"/>
</dbReference>
<dbReference type="RefSeq" id="WP_143907161.1">
    <property type="nucleotide sequence ID" value="NZ_CP041765.1"/>
</dbReference>
<dbReference type="NCBIfam" id="TIGR01488">
    <property type="entry name" value="HAD-SF-IB"/>
    <property type="match status" value="1"/>
</dbReference>
<dbReference type="Gene3D" id="3.40.50.1000">
    <property type="entry name" value="HAD superfamily/HAD-like"/>
    <property type="match status" value="1"/>
</dbReference>
<dbReference type="SUPFAM" id="SSF56784">
    <property type="entry name" value="HAD-like"/>
    <property type="match status" value="1"/>
</dbReference>
<dbReference type="SMART" id="SM00563">
    <property type="entry name" value="PlsC"/>
    <property type="match status" value="1"/>
</dbReference>
<reference evidence="4 5" key="2">
    <citation type="submission" date="2019-07" db="EMBL/GenBank/DDBJ databases">
        <authorList>
            <person name="Huang Y."/>
        </authorList>
    </citation>
    <scope>NUCLEOTIDE SEQUENCE [LARGE SCALE GENOMIC DNA]</scope>
    <source>
        <strain evidence="4 5">HY188</strain>
    </source>
</reference>
<evidence type="ECO:0000313" key="4">
    <source>
        <dbReference type="EMBL" id="QDQ96958.1"/>
    </source>
</evidence>
<dbReference type="AlphaFoldDB" id="A0A516X1K9"/>
<gene>
    <name evidence="4" type="ORF">FO059_05940</name>
</gene>
<evidence type="ECO:0000256" key="1">
    <source>
        <dbReference type="ARBA" id="ARBA00022679"/>
    </source>
</evidence>
<sequence length="481" mass="52199">MAADNLRLPGTVAEIAGGPEGPAVGAFFDLDGTLVAGYTARYLTEERMKAGEYGPVDVLRTLGVMVGGGGLNPDTFAELLDLGAHTWAGRAVEDLDEMALRLYKKKVAGRIYPEMREIVRAHQERGHTVVLTSSATTFQVQPVADALGIDHVVCNRFEDEDGILTGHVAKPVIWGDTKAYAAQQFAADHGVDLDRSYFYADGDEDVALMYLVGKPRPTNPGETMAKVAGKRGWPVTRFSSRGAGSSIRTLIGFSTFLPIAGLGAAKGLLERNRRSAINFITENWSSLMLRINGVEMNVLGRDNLTASRPAVFLFNHRNGFDPFIAVSLIGRDFTSVAKAELKDDPMIGAFGRFADIAFVERDNTKSAVEALKPIEEMADKGLSVLIAPEGTRLDTREVGPFKKGAFRIAMHAGIPVVPIIIRNAEMLGSRDAVTINPGKVDVAVLPPVPTADWKLEELDDRIAEVRQMYLDTLADWPSDDD</sequence>
<dbReference type="InterPro" id="IPR023214">
    <property type="entry name" value="HAD_sf"/>
</dbReference>
<keyword evidence="2" id="KW-0012">Acyltransferase</keyword>
<dbReference type="InterPro" id="IPR036412">
    <property type="entry name" value="HAD-like_sf"/>
</dbReference>
<evidence type="ECO:0000259" key="3">
    <source>
        <dbReference type="SMART" id="SM00563"/>
    </source>
</evidence>
<reference evidence="4 5" key="1">
    <citation type="submission" date="2019-07" db="EMBL/GenBank/DDBJ databases">
        <title>Tomitella cavernea sp. nov., an actinomycete isolated from soil.</title>
        <authorList>
            <person name="Cheng J."/>
        </authorList>
    </citation>
    <scope>NUCLEOTIDE SEQUENCE [LARGE SCALE GENOMIC DNA]</scope>
    <source>
        <strain evidence="4 5">HY188</strain>
    </source>
</reference>
<dbReference type="CDD" id="cd07989">
    <property type="entry name" value="LPLAT_AGPAT-like"/>
    <property type="match status" value="1"/>
</dbReference>
<dbReference type="EMBL" id="CP041765">
    <property type="protein sequence ID" value="QDQ96958.1"/>
    <property type="molecule type" value="Genomic_DNA"/>
</dbReference>
<protein>
    <submittedName>
        <fullName evidence="4">HAD-IB family hydrolase</fullName>
    </submittedName>
</protein>
<dbReference type="Proteomes" id="UP000317344">
    <property type="component" value="Chromosome"/>
</dbReference>
<dbReference type="GO" id="GO:0016787">
    <property type="term" value="F:hydrolase activity"/>
    <property type="evidence" value="ECO:0007669"/>
    <property type="project" value="UniProtKB-KW"/>
</dbReference>
<dbReference type="InterPro" id="IPR006385">
    <property type="entry name" value="HAD_hydro_SerB1"/>
</dbReference>
<dbReference type="SUPFAM" id="SSF69593">
    <property type="entry name" value="Glycerol-3-phosphate (1)-acyltransferase"/>
    <property type="match status" value="1"/>
</dbReference>
<dbReference type="CDD" id="cd02612">
    <property type="entry name" value="HAD_PGPPase"/>
    <property type="match status" value="1"/>
</dbReference>
<keyword evidence="1" id="KW-0808">Transferase</keyword>
<dbReference type="PANTHER" id="PTHR10434:SF66">
    <property type="entry name" value="PHOSPHOLIPID_GLYCEROL ACYLTRANSFERASE DOMAIN-CONTAINING PROTEIN"/>
    <property type="match status" value="1"/>
</dbReference>
<dbReference type="InterPro" id="IPR002123">
    <property type="entry name" value="Plipid/glycerol_acylTrfase"/>
</dbReference>
<dbReference type="Gene3D" id="1.20.1440.100">
    <property type="entry name" value="SG protein - dephosphorylation function"/>
    <property type="match status" value="1"/>
</dbReference>
<dbReference type="GO" id="GO:0006654">
    <property type="term" value="P:phosphatidic acid biosynthetic process"/>
    <property type="evidence" value="ECO:0007669"/>
    <property type="project" value="TreeGrafter"/>
</dbReference>
<dbReference type="OrthoDB" id="25607at2"/>
<keyword evidence="4" id="KW-0378">Hydrolase</keyword>